<reference evidence="1 2" key="1">
    <citation type="journal article" date="2019" name="Int. J. Syst. Evol. Microbiol.">
        <title>The Global Catalogue of Microorganisms (GCM) 10K type strain sequencing project: providing services to taxonomists for standard genome sequencing and annotation.</title>
        <authorList>
            <consortium name="The Broad Institute Genomics Platform"/>
            <consortium name="The Broad Institute Genome Sequencing Center for Infectious Disease"/>
            <person name="Wu L."/>
            <person name="Ma J."/>
        </authorList>
    </citation>
    <scope>NUCLEOTIDE SEQUENCE [LARGE SCALE GENOMIC DNA]</scope>
    <source>
        <strain evidence="1 2">DT55</strain>
    </source>
</reference>
<evidence type="ECO:0008006" key="3">
    <source>
        <dbReference type="Google" id="ProtNLM"/>
    </source>
</evidence>
<accession>A0ABD5WWW0</accession>
<dbReference type="GeneID" id="79271300"/>
<dbReference type="Proteomes" id="UP001596388">
    <property type="component" value="Unassembled WGS sequence"/>
</dbReference>
<sequence length="160" mass="16223">MWVPLADRRTSLVVVGVLAVVSVAVAAPVVSSHVAANHLDRVTVTSQSVSATDDGSELRATLRLTNPTPAAITVPDRGGIASVRASNDDTTLTRLRGVSVDGATVPAGGSASITLGFDVREDHRERVATDLGSVTLTGTVPADVGGRSTALSVDSTAGVR</sequence>
<gene>
    <name evidence="1" type="ORF">ACFQKD_10770</name>
</gene>
<name>A0ABD5WWW0_9EURY</name>
<protein>
    <recommendedName>
        <fullName evidence="3">LEA14-like dessication related protein</fullName>
    </recommendedName>
</protein>
<evidence type="ECO:0000313" key="1">
    <source>
        <dbReference type="EMBL" id="MFC7097786.1"/>
    </source>
</evidence>
<proteinExistence type="predicted"/>
<dbReference type="EMBL" id="JBHTAG010000003">
    <property type="protein sequence ID" value="MFC7097786.1"/>
    <property type="molecule type" value="Genomic_DNA"/>
</dbReference>
<keyword evidence="2" id="KW-1185">Reference proteome</keyword>
<organism evidence="1 2">
    <name type="scientific">Halobaculum marinum</name>
    <dbReference type="NCBI Taxonomy" id="3031996"/>
    <lineage>
        <taxon>Archaea</taxon>
        <taxon>Methanobacteriati</taxon>
        <taxon>Methanobacteriota</taxon>
        <taxon>Stenosarchaea group</taxon>
        <taxon>Halobacteria</taxon>
        <taxon>Halobacteriales</taxon>
        <taxon>Haloferacaceae</taxon>
        <taxon>Halobaculum</taxon>
    </lineage>
</organism>
<comment type="caution">
    <text evidence="1">The sequence shown here is derived from an EMBL/GenBank/DDBJ whole genome shotgun (WGS) entry which is preliminary data.</text>
</comment>
<evidence type="ECO:0000313" key="2">
    <source>
        <dbReference type="Proteomes" id="UP001596388"/>
    </source>
</evidence>
<dbReference type="AlphaFoldDB" id="A0ABD5WWW0"/>
<dbReference type="RefSeq" id="WP_276237717.1">
    <property type="nucleotide sequence ID" value="NZ_CP119989.1"/>
</dbReference>